<gene>
    <name evidence="2" type="ORF">M378DRAFT_172866</name>
</gene>
<dbReference type="Proteomes" id="UP000054549">
    <property type="component" value="Unassembled WGS sequence"/>
</dbReference>
<reference evidence="2 3" key="1">
    <citation type="submission" date="2014-04" db="EMBL/GenBank/DDBJ databases">
        <title>Evolutionary Origins and Diversification of the Mycorrhizal Mutualists.</title>
        <authorList>
            <consortium name="DOE Joint Genome Institute"/>
            <consortium name="Mycorrhizal Genomics Consortium"/>
            <person name="Kohler A."/>
            <person name="Kuo A."/>
            <person name="Nagy L.G."/>
            <person name="Floudas D."/>
            <person name="Copeland A."/>
            <person name="Barry K.W."/>
            <person name="Cichocki N."/>
            <person name="Veneault-Fourrey C."/>
            <person name="LaButti K."/>
            <person name="Lindquist E.A."/>
            <person name="Lipzen A."/>
            <person name="Lundell T."/>
            <person name="Morin E."/>
            <person name="Murat C."/>
            <person name="Riley R."/>
            <person name="Ohm R."/>
            <person name="Sun H."/>
            <person name="Tunlid A."/>
            <person name="Henrissat B."/>
            <person name="Grigoriev I.V."/>
            <person name="Hibbett D.S."/>
            <person name="Martin F."/>
        </authorList>
    </citation>
    <scope>NUCLEOTIDE SEQUENCE [LARGE SCALE GENOMIC DNA]</scope>
    <source>
        <strain evidence="2 3">Koide BX008</strain>
    </source>
</reference>
<sequence>MTKPSAPNVDHPNLSHPLISTDPLSQNRTLRRFPDRMHTRFDGVNSNGSTHIRTLY</sequence>
<name>A0A0C2WJC0_AMAMK</name>
<keyword evidence="3" id="KW-1185">Reference proteome</keyword>
<evidence type="ECO:0000256" key="1">
    <source>
        <dbReference type="SAM" id="MobiDB-lite"/>
    </source>
</evidence>
<dbReference type="EMBL" id="KN818436">
    <property type="protein sequence ID" value="KIL56243.1"/>
    <property type="molecule type" value="Genomic_DNA"/>
</dbReference>
<proteinExistence type="predicted"/>
<feature type="region of interest" description="Disordered" evidence="1">
    <location>
        <begin position="1"/>
        <end position="25"/>
    </location>
</feature>
<evidence type="ECO:0000313" key="2">
    <source>
        <dbReference type="EMBL" id="KIL56243.1"/>
    </source>
</evidence>
<organism evidence="2 3">
    <name type="scientific">Amanita muscaria (strain Koide BX008)</name>
    <dbReference type="NCBI Taxonomy" id="946122"/>
    <lineage>
        <taxon>Eukaryota</taxon>
        <taxon>Fungi</taxon>
        <taxon>Dikarya</taxon>
        <taxon>Basidiomycota</taxon>
        <taxon>Agaricomycotina</taxon>
        <taxon>Agaricomycetes</taxon>
        <taxon>Agaricomycetidae</taxon>
        <taxon>Agaricales</taxon>
        <taxon>Pluteineae</taxon>
        <taxon>Amanitaceae</taxon>
        <taxon>Amanita</taxon>
    </lineage>
</organism>
<dbReference type="HOGENOM" id="CLU_3013691_0_0_1"/>
<protein>
    <submittedName>
        <fullName evidence="2">Uncharacterized protein</fullName>
    </submittedName>
</protein>
<dbReference type="InParanoid" id="A0A0C2WJC0"/>
<evidence type="ECO:0000313" key="3">
    <source>
        <dbReference type="Proteomes" id="UP000054549"/>
    </source>
</evidence>
<accession>A0A0C2WJC0</accession>
<dbReference type="AlphaFoldDB" id="A0A0C2WJC0"/>